<dbReference type="GO" id="GO:0043565">
    <property type="term" value="F:sequence-specific DNA binding"/>
    <property type="evidence" value="ECO:0007669"/>
    <property type="project" value="InterPro"/>
</dbReference>
<dbReference type="PROSITE" id="PS01124">
    <property type="entry name" value="HTH_ARAC_FAMILY_2"/>
    <property type="match status" value="1"/>
</dbReference>
<dbReference type="Pfam" id="PF12833">
    <property type="entry name" value="HTH_18"/>
    <property type="match status" value="1"/>
</dbReference>
<feature type="transmembrane region" description="Helical" evidence="13">
    <location>
        <begin position="39"/>
        <end position="65"/>
    </location>
</feature>
<feature type="modified residue" description="4-aspartylphosphate" evidence="12">
    <location>
        <position position="821"/>
    </location>
</feature>
<evidence type="ECO:0000256" key="1">
    <source>
        <dbReference type="ARBA" id="ARBA00000085"/>
    </source>
</evidence>
<proteinExistence type="predicted"/>
<dbReference type="PRINTS" id="PR00344">
    <property type="entry name" value="BCTRLSENSOR"/>
</dbReference>
<dbReference type="InterPro" id="IPR001789">
    <property type="entry name" value="Sig_transdc_resp-reg_receiver"/>
</dbReference>
<dbReference type="CDD" id="cd00082">
    <property type="entry name" value="HisKA"/>
    <property type="match status" value="1"/>
</dbReference>
<dbReference type="SMART" id="SM00448">
    <property type="entry name" value="REC"/>
    <property type="match status" value="1"/>
</dbReference>
<sequence>MSPCGYILRSNDHQNIKNWITMRLFSTIQTKESTTDNHWLTAFFIANFSRPLLLFGFLILTLGLLPKAAFGQKKVDSFLALKGQARLDSLELYYVSVWEDLDSTTAFKEINSVRTYADKTRDEFLVVYSEYLKARYHLRGVERNLKIVYAYLKEIQATLNKQKPSALTERLNADIEHYLGGILYIERTNSVKGITHLLSADLTYRKIGYENIQFADRRLAHLGLYYQVEVGDYKTAMGYFKEAEAYIYKDPIDKYRIAFYKDYANCFAKLKQYDKAIMYNKLAMAQIRLKRDSLKVGTISGNIGEIILNEFANPIESEPYFHKELLYRQRYKPHGIDDIAKVYGNLCQVAGIKKNRDEVLSYFNKALKTIEMYEDTVDRHSVLMSIYRNRMAADTLLGDYKSAFRYEKLYYEELMASLRHNLRVATSEASIKFDVEKSRLRAELANQQAKNSRFWVFVISLLLLVALIGGYFLYYRQRAKKEELAQRLSFEQKEAERLAELDLLKTRFFANISHEFRTPLTLLVGPLADFQKKYPTEAMIPVMQRNLVRLQVLINQLLDLSKLEAGKMEPQIQYGDLSHFFQYLFASFESLAQSKKIVFQRSQSHEHQMAYFDEDKLEKIVTNLLSNAFKFTPENGRITVEISYVSSAEALGGALTTITVADTGIGIDPQRLPRIFDRFYQVDDSQRRDYEGTGIGLALVKELVNALHGTIEVESALGKGTAFVVNLPCDQAHWGDRVLNVEANRMLEKRAILPLIEEPKVAIPTTATADLPILLIVEDNPDLRQYVQGIFGEHYQVVEAQDGEDGLKKAIELVPDIVICDLMMPRLDGFGFCKALKTDLRTNHIPVVMLTAKATLEDRLEGLTLGADDYLAKPFSTDELRIRVQNLLQQRLVLQQKYRQTVVLEEPLPMAETVLSMDDMFLEKALGVVEHNSADSSFDVETFAEAMSMTSVQLRRKLKALTGQTVTVFVRNYRLEKAAELLRIRAGTVSDIAYQVGFESLPYFSKVFQERFGKAPSEWH</sequence>
<evidence type="ECO:0000256" key="7">
    <source>
        <dbReference type="ARBA" id="ARBA00022840"/>
    </source>
</evidence>
<dbReference type="Pfam" id="PF00512">
    <property type="entry name" value="HisKA"/>
    <property type="match status" value="1"/>
</dbReference>
<dbReference type="SMART" id="SM00388">
    <property type="entry name" value="HisKA"/>
    <property type="match status" value="1"/>
</dbReference>
<dbReference type="InterPro" id="IPR011006">
    <property type="entry name" value="CheY-like_superfamily"/>
</dbReference>
<dbReference type="SMART" id="SM00342">
    <property type="entry name" value="HTH_ARAC"/>
    <property type="match status" value="1"/>
</dbReference>
<evidence type="ECO:0000256" key="5">
    <source>
        <dbReference type="ARBA" id="ARBA00022741"/>
    </source>
</evidence>
<dbReference type="Proteomes" id="UP000251993">
    <property type="component" value="Chromosome"/>
</dbReference>
<dbReference type="SUPFAM" id="SSF46689">
    <property type="entry name" value="Homeodomain-like"/>
    <property type="match status" value="1"/>
</dbReference>
<dbReference type="EC" id="2.7.13.3" evidence="2"/>
<dbReference type="SUPFAM" id="SSF55874">
    <property type="entry name" value="ATPase domain of HSP90 chaperone/DNA topoisomerase II/histidine kinase"/>
    <property type="match status" value="1"/>
</dbReference>
<evidence type="ECO:0000256" key="3">
    <source>
        <dbReference type="ARBA" id="ARBA00022553"/>
    </source>
</evidence>
<feature type="transmembrane region" description="Helical" evidence="13">
    <location>
        <begin position="454"/>
        <end position="474"/>
    </location>
</feature>
<dbReference type="GO" id="GO:0000155">
    <property type="term" value="F:phosphorelay sensor kinase activity"/>
    <property type="evidence" value="ECO:0007669"/>
    <property type="project" value="InterPro"/>
</dbReference>
<dbReference type="Gene3D" id="1.25.40.10">
    <property type="entry name" value="Tetratricopeptide repeat domain"/>
    <property type="match status" value="1"/>
</dbReference>
<comment type="catalytic activity">
    <reaction evidence="1">
        <text>ATP + protein L-histidine = ADP + protein N-phospho-L-histidine.</text>
        <dbReference type="EC" id="2.7.13.3"/>
    </reaction>
</comment>
<dbReference type="CDD" id="cd16922">
    <property type="entry name" value="HATPase_EvgS-ArcB-TorS-like"/>
    <property type="match status" value="1"/>
</dbReference>
<evidence type="ECO:0000256" key="2">
    <source>
        <dbReference type="ARBA" id="ARBA00012438"/>
    </source>
</evidence>
<organism evidence="17 18">
    <name type="scientific">Runella rosea</name>
    <dbReference type="NCBI Taxonomy" id="2259595"/>
    <lineage>
        <taxon>Bacteria</taxon>
        <taxon>Pseudomonadati</taxon>
        <taxon>Bacteroidota</taxon>
        <taxon>Cytophagia</taxon>
        <taxon>Cytophagales</taxon>
        <taxon>Spirosomataceae</taxon>
        <taxon>Runella</taxon>
    </lineage>
</organism>
<dbReference type="Gene3D" id="3.30.565.10">
    <property type="entry name" value="Histidine kinase-like ATPase, C-terminal domain"/>
    <property type="match status" value="1"/>
</dbReference>
<evidence type="ECO:0000256" key="10">
    <source>
        <dbReference type="ARBA" id="ARBA00023125"/>
    </source>
</evidence>
<dbReference type="SUPFAM" id="SSF48452">
    <property type="entry name" value="TPR-like"/>
    <property type="match status" value="1"/>
</dbReference>
<evidence type="ECO:0000313" key="18">
    <source>
        <dbReference type="Proteomes" id="UP000251993"/>
    </source>
</evidence>
<evidence type="ECO:0000256" key="13">
    <source>
        <dbReference type="SAM" id="Phobius"/>
    </source>
</evidence>
<accession>A0A344TPJ7</accession>
<name>A0A344TPJ7_9BACT</name>
<dbReference type="EMBL" id="CP030850">
    <property type="protein sequence ID" value="AXE20568.1"/>
    <property type="molecule type" value="Genomic_DNA"/>
</dbReference>
<keyword evidence="7" id="KW-0067">ATP-binding</keyword>
<dbReference type="Gene3D" id="1.10.287.130">
    <property type="match status" value="1"/>
</dbReference>
<keyword evidence="5" id="KW-0547">Nucleotide-binding</keyword>
<evidence type="ECO:0000256" key="12">
    <source>
        <dbReference type="PROSITE-ProRule" id="PRU00169"/>
    </source>
</evidence>
<keyword evidence="13" id="KW-1133">Transmembrane helix</keyword>
<dbReference type="PANTHER" id="PTHR43547">
    <property type="entry name" value="TWO-COMPONENT HISTIDINE KINASE"/>
    <property type="match status" value="1"/>
</dbReference>
<feature type="domain" description="Response regulatory" evidence="16">
    <location>
        <begin position="773"/>
        <end position="888"/>
    </location>
</feature>
<dbReference type="Gene3D" id="3.40.50.2300">
    <property type="match status" value="1"/>
</dbReference>
<keyword evidence="13" id="KW-0812">Transmembrane</keyword>
<dbReference type="Gene3D" id="1.10.10.60">
    <property type="entry name" value="Homeodomain-like"/>
    <property type="match status" value="1"/>
</dbReference>
<dbReference type="OrthoDB" id="9797097at2"/>
<keyword evidence="4" id="KW-0808">Transferase</keyword>
<keyword evidence="6" id="KW-0418">Kinase</keyword>
<dbReference type="PROSITE" id="PS50110">
    <property type="entry name" value="RESPONSE_REGULATORY"/>
    <property type="match status" value="1"/>
</dbReference>
<dbReference type="GO" id="GO:0003700">
    <property type="term" value="F:DNA-binding transcription factor activity"/>
    <property type="evidence" value="ECO:0007669"/>
    <property type="project" value="InterPro"/>
</dbReference>
<keyword evidence="10" id="KW-0238">DNA-binding</keyword>
<dbReference type="SUPFAM" id="SSF52172">
    <property type="entry name" value="CheY-like"/>
    <property type="match status" value="1"/>
</dbReference>
<dbReference type="InterPro" id="IPR011990">
    <property type="entry name" value="TPR-like_helical_dom_sf"/>
</dbReference>
<dbReference type="Pfam" id="PF02518">
    <property type="entry name" value="HATPase_c"/>
    <property type="match status" value="1"/>
</dbReference>
<keyword evidence="13" id="KW-0472">Membrane</keyword>
<feature type="domain" description="Histidine kinase" evidence="15">
    <location>
        <begin position="511"/>
        <end position="731"/>
    </location>
</feature>
<keyword evidence="18" id="KW-1185">Reference proteome</keyword>
<dbReference type="InterPro" id="IPR003661">
    <property type="entry name" value="HisK_dim/P_dom"/>
</dbReference>
<dbReference type="FunFam" id="3.30.565.10:FF:000037">
    <property type="entry name" value="Hybrid sensor histidine kinase/response regulator"/>
    <property type="match status" value="1"/>
</dbReference>
<dbReference type="AlphaFoldDB" id="A0A344TPJ7"/>
<keyword evidence="3 12" id="KW-0597">Phosphoprotein</keyword>
<dbReference type="InterPro" id="IPR036097">
    <property type="entry name" value="HisK_dim/P_sf"/>
</dbReference>
<gene>
    <name evidence="17" type="ORF">DR864_23935</name>
</gene>
<keyword evidence="8" id="KW-0902">Two-component regulatory system</keyword>
<feature type="domain" description="HTH araC/xylS-type" evidence="14">
    <location>
        <begin position="923"/>
        <end position="1020"/>
    </location>
</feature>
<evidence type="ECO:0000259" key="14">
    <source>
        <dbReference type="PROSITE" id="PS01124"/>
    </source>
</evidence>
<dbReference type="PROSITE" id="PS00041">
    <property type="entry name" value="HTH_ARAC_FAMILY_1"/>
    <property type="match status" value="1"/>
</dbReference>
<evidence type="ECO:0000256" key="11">
    <source>
        <dbReference type="ARBA" id="ARBA00023163"/>
    </source>
</evidence>
<evidence type="ECO:0000256" key="9">
    <source>
        <dbReference type="ARBA" id="ARBA00023015"/>
    </source>
</evidence>
<dbReference type="PROSITE" id="PS50109">
    <property type="entry name" value="HIS_KIN"/>
    <property type="match status" value="1"/>
</dbReference>
<evidence type="ECO:0000259" key="16">
    <source>
        <dbReference type="PROSITE" id="PS50110"/>
    </source>
</evidence>
<dbReference type="InterPro" id="IPR036890">
    <property type="entry name" value="HATPase_C_sf"/>
</dbReference>
<dbReference type="CDD" id="cd17574">
    <property type="entry name" value="REC_OmpR"/>
    <property type="match status" value="1"/>
</dbReference>
<dbReference type="InterPro" id="IPR018060">
    <property type="entry name" value="HTH_AraC"/>
</dbReference>
<evidence type="ECO:0000256" key="4">
    <source>
        <dbReference type="ARBA" id="ARBA00022679"/>
    </source>
</evidence>
<evidence type="ECO:0000256" key="6">
    <source>
        <dbReference type="ARBA" id="ARBA00022777"/>
    </source>
</evidence>
<keyword evidence="11" id="KW-0804">Transcription</keyword>
<dbReference type="SMART" id="SM00387">
    <property type="entry name" value="HATPase_c"/>
    <property type="match status" value="1"/>
</dbReference>
<evidence type="ECO:0000259" key="15">
    <source>
        <dbReference type="PROSITE" id="PS50109"/>
    </source>
</evidence>
<dbReference type="InterPro" id="IPR003594">
    <property type="entry name" value="HATPase_dom"/>
</dbReference>
<dbReference type="PANTHER" id="PTHR43547:SF2">
    <property type="entry name" value="HYBRID SIGNAL TRANSDUCTION HISTIDINE KINASE C"/>
    <property type="match status" value="1"/>
</dbReference>
<dbReference type="GO" id="GO:0005524">
    <property type="term" value="F:ATP binding"/>
    <property type="evidence" value="ECO:0007669"/>
    <property type="project" value="UniProtKB-KW"/>
</dbReference>
<dbReference type="SUPFAM" id="SSF47384">
    <property type="entry name" value="Homodimeric domain of signal transducing histidine kinase"/>
    <property type="match status" value="1"/>
</dbReference>
<dbReference type="Pfam" id="PF00072">
    <property type="entry name" value="Response_reg"/>
    <property type="match status" value="1"/>
</dbReference>
<keyword evidence="9" id="KW-0805">Transcription regulation</keyword>
<dbReference type="InterPro" id="IPR004358">
    <property type="entry name" value="Sig_transdc_His_kin-like_C"/>
</dbReference>
<dbReference type="InterPro" id="IPR009057">
    <property type="entry name" value="Homeodomain-like_sf"/>
</dbReference>
<dbReference type="KEGG" id="run:DR864_23935"/>
<evidence type="ECO:0000313" key="17">
    <source>
        <dbReference type="EMBL" id="AXE20568.1"/>
    </source>
</evidence>
<dbReference type="InterPro" id="IPR018062">
    <property type="entry name" value="HTH_AraC-typ_CS"/>
</dbReference>
<evidence type="ECO:0000256" key="8">
    <source>
        <dbReference type="ARBA" id="ARBA00023012"/>
    </source>
</evidence>
<dbReference type="InterPro" id="IPR005467">
    <property type="entry name" value="His_kinase_dom"/>
</dbReference>
<protein>
    <recommendedName>
        <fullName evidence="2">histidine kinase</fullName>
        <ecNumber evidence="2">2.7.13.3</ecNumber>
    </recommendedName>
</protein>
<reference evidence="17 18" key="1">
    <citation type="submission" date="2018-07" db="EMBL/GenBank/DDBJ databases">
        <title>Genome sequencing of Runella.</title>
        <authorList>
            <person name="Baek M.-G."/>
            <person name="Yi H."/>
        </authorList>
    </citation>
    <scope>NUCLEOTIDE SEQUENCE [LARGE SCALE GENOMIC DNA]</scope>
    <source>
        <strain evidence="17 18">HYN0085</strain>
    </source>
</reference>